<dbReference type="Pfam" id="PF00497">
    <property type="entry name" value="SBP_bac_3"/>
    <property type="match status" value="1"/>
</dbReference>
<dbReference type="SMART" id="SM00062">
    <property type="entry name" value="PBPb"/>
    <property type="match status" value="1"/>
</dbReference>
<dbReference type="EMBL" id="DWXG01000009">
    <property type="protein sequence ID" value="HJB97229.1"/>
    <property type="molecule type" value="Genomic_DNA"/>
</dbReference>
<evidence type="ECO:0000256" key="1">
    <source>
        <dbReference type="ARBA" id="ARBA00004196"/>
    </source>
</evidence>
<proteinExistence type="inferred from homology"/>
<accession>A0A9D2SE83</accession>
<dbReference type="PANTHER" id="PTHR35936:SF17">
    <property type="entry name" value="ARGININE-BINDING EXTRACELLULAR PROTEIN ARTP"/>
    <property type="match status" value="1"/>
</dbReference>
<dbReference type="AlphaFoldDB" id="A0A9D2SE83"/>
<protein>
    <submittedName>
        <fullName evidence="8">ABC transporter substrate-binding protein</fullName>
    </submittedName>
</protein>
<gene>
    <name evidence="8" type="ORF">H9710_01485</name>
</gene>
<feature type="compositionally biased region" description="Low complexity" evidence="5">
    <location>
        <begin position="22"/>
        <end position="70"/>
    </location>
</feature>
<sequence>MKKIATLLAAVLVMTVAFAGCSSTETGSSSTGTSSTSSESSVSSEATASQESSSESEVSSETSEASAAETGDYGEFTTIEEGKLIMSTNAQFPPYEMVADGEGFNGTGFEGIDVEIASAIAEKLGLELQIDDMEFDSALMAVQNNTADVMLAGLSYSEERDEVVDFTTSYATGVQVVIVKEGSDVTMDNLGEKMIGTQRGTTGYIYASDTPENGGYGEDHVLAYDNGATAVQALMNDQIDAVIIDEAPANEFVAANEGLTILPGNWVEEDYCAAVDEGNTELLNAIDTALQELIQDGTVEEIISKYITAE</sequence>
<evidence type="ECO:0000256" key="6">
    <source>
        <dbReference type="SAM" id="SignalP"/>
    </source>
</evidence>
<dbReference type="InterPro" id="IPR001638">
    <property type="entry name" value="Solute-binding_3/MltF_N"/>
</dbReference>
<feature type="region of interest" description="Disordered" evidence="5">
    <location>
        <begin position="22"/>
        <end position="73"/>
    </location>
</feature>
<feature type="signal peptide" evidence="6">
    <location>
        <begin position="1"/>
        <end position="19"/>
    </location>
</feature>
<dbReference type="PROSITE" id="PS01039">
    <property type="entry name" value="SBP_BACTERIAL_3"/>
    <property type="match status" value="1"/>
</dbReference>
<evidence type="ECO:0000256" key="5">
    <source>
        <dbReference type="SAM" id="MobiDB-lite"/>
    </source>
</evidence>
<dbReference type="PROSITE" id="PS51257">
    <property type="entry name" value="PROKAR_LIPOPROTEIN"/>
    <property type="match status" value="1"/>
</dbReference>
<name>A0A9D2SE83_9FIRM</name>
<feature type="chain" id="PRO_5039444668" evidence="6">
    <location>
        <begin position="20"/>
        <end position="310"/>
    </location>
</feature>
<comment type="caution">
    <text evidence="8">The sequence shown here is derived from an EMBL/GenBank/DDBJ whole genome shotgun (WGS) entry which is preliminary data.</text>
</comment>
<comment type="similarity">
    <text evidence="2 4">Belongs to the bacterial solute-binding protein 3 family.</text>
</comment>
<reference evidence="8" key="1">
    <citation type="journal article" date="2021" name="PeerJ">
        <title>Extensive microbial diversity within the chicken gut microbiome revealed by metagenomics and culture.</title>
        <authorList>
            <person name="Gilroy R."/>
            <person name="Ravi A."/>
            <person name="Getino M."/>
            <person name="Pursley I."/>
            <person name="Horton D.L."/>
            <person name="Alikhan N.F."/>
            <person name="Baker D."/>
            <person name="Gharbi K."/>
            <person name="Hall N."/>
            <person name="Watson M."/>
            <person name="Adriaenssens E.M."/>
            <person name="Foster-Nyarko E."/>
            <person name="Jarju S."/>
            <person name="Secka A."/>
            <person name="Antonio M."/>
            <person name="Oren A."/>
            <person name="Chaudhuri R.R."/>
            <person name="La Ragione R."/>
            <person name="Hildebrand F."/>
            <person name="Pallen M.J."/>
        </authorList>
    </citation>
    <scope>NUCLEOTIDE SEQUENCE</scope>
    <source>
        <strain evidence="8">CHK185-1770</strain>
    </source>
</reference>
<feature type="domain" description="Solute-binding protein family 3/N-terminal" evidence="7">
    <location>
        <begin position="83"/>
        <end position="310"/>
    </location>
</feature>
<dbReference type="Gene3D" id="3.40.190.10">
    <property type="entry name" value="Periplasmic binding protein-like II"/>
    <property type="match status" value="2"/>
</dbReference>
<evidence type="ECO:0000256" key="3">
    <source>
        <dbReference type="ARBA" id="ARBA00022729"/>
    </source>
</evidence>
<dbReference type="PANTHER" id="PTHR35936">
    <property type="entry name" value="MEMBRANE-BOUND LYTIC MUREIN TRANSGLYCOSYLASE F"/>
    <property type="match status" value="1"/>
</dbReference>
<dbReference type="InterPro" id="IPR018313">
    <property type="entry name" value="SBP_3_CS"/>
</dbReference>
<dbReference type="SUPFAM" id="SSF53850">
    <property type="entry name" value="Periplasmic binding protein-like II"/>
    <property type="match status" value="1"/>
</dbReference>
<dbReference type="GO" id="GO:0030313">
    <property type="term" value="C:cell envelope"/>
    <property type="evidence" value="ECO:0007669"/>
    <property type="project" value="UniProtKB-SubCell"/>
</dbReference>
<keyword evidence="3 6" id="KW-0732">Signal</keyword>
<evidence type="ECO:0000256" key="4">
    <source>
        <dbReference type="RuleBase" id="RU003744"/>
    </source>
</evidence>
<dbReference type="Proteomes" id="UP000826793">
    <property type="component" value="Unassembled WGS sequence"/>
</dbReference>
<reference evidence="8" key="2">
    <citation type="submission" date="2021-04" db="EMBL/GenBank/DDBJ databases">
        <authorList>
            <person name="Gilroy R."/>
        </authorList>
    </citation>
    <scope>NUCLEOTIDE SEQUENCE</scope>
    <source>
        <strain evidence="8">CHK185-1770</strain>
    </source>
</reference>
<evidence type="ECO:0000313" key="8">
    <source>
        <dbReference type="EMBL" id="HJB97229.1"/>
    </source>
</evidence>
<dbReference type="CDD" id="cd13530">
    <property type="entry name" value="PBP2_peptides_like"/>
    <property type="match status" value="1"/>
</dbReference>
<evidence type="ECO:0000259" key="7">
    <source>
        <dbReference type="SMART" id="SM00062"/>
    </source>
</evidence>
<comment type="subcellular location">
    <subcellularLocation>
        <location evidence="1">Cell envelope</location>
    </subcellularLocation>
</comment>
<organism evidence="8 9">
    <name type="scientific">Candidatus Acutalibacter pullicola</name>
    <dbReference type="NCBI Taxonomy" id="2838417"/>
    <lineage>
        <taxon>Bacteria</taxon>
        <taxon>Bacillati</taxon>
        <taxon>Bacillota</taxon>
        <taxon>Clostridia</taxon>
        <taxon>Eubacteriales</taxon>
        <taxon>Acutalibacteraceae</taxon>
        <taxon>Acutalibacter</taxon>
    </lineage>
</organism>
<evidence type="ECO:0000313" key="9">
    <source>
        <dbReference type="Proteomes" id="UP000826793"/>
    </source>
</evidence>
<evidence type="ECO:0000256" key="2">
    <source>
        <dbReference type="ARBA" id="ARBA00010333"/>
    </source>
</evidence>